<dbReference type="EMBL" id="BQXS01008404">
    <property type="protein sequence ID" value="GKT29606.1"/>
    <property type="molecule type" value="Genomic_DNA"/>
</dbReference>
<dbReference type="Pfam" id="PF00078">
    <property type="entry name" value="RVT_1"/>
    <property type="match status" value="1"/>
</dbReference>
<feature type="domain" description="Reverse transcriptase" evidence="1">
    <location>
        <begin position="1"/>
        <end position="131"/>
    </location>
</feature>
<dbReference type="InterPro" id="IPR051320">
    <property type="entry name" value="Viral_Replic_Matur_Polypro"/>
</dbReference>
<evidence type="ECO:0000313" key="3">
    <source>
        <dbReference type="Proteomes" id="UP001057375"/>
    </source>
</evidence>
<protein>
    <submittedName>
        <fullName evidence="2">Reverse transcriptase family protein</fullName>
    </submittedName>
</protein>
<proteinExistence type="predicted"/>
<dbReference type="InterPro" id="IPR043502">
    <property type="entry name" value="DNA/RNA_pol_sf"/>
</dbReference>
<evidence type="ECO:0000259" key="1">
    <source>
        <dbReference type="PROSITE" id="PS50878"/>
    </source>
</evidence>
<dbReference type="PANTHER" id="PTHR33064">
    <property type="entry name" value="POL PROTEIN"/>
    <property type="match status" value="1"/>
</dbReference>
<keyword evidence="3" id="KW-1185">Reference proteome</keyword>
<feature type="non-terminal residue" evidence="2">
    <location>
        <position position="167"/>
    </location>
</feature>
<gene>
    <name evidence="2" type="ORF">ADUPG1_005297</name>
</gene>
<accession>A0ABQ5KAM6</accession>
<keyword evidence="2" id="KW-0808">Transferase</keyword>
<keyword evidence="2" id="KW-0548">Nucleotidyltransferase</keyword>
<organism evidence="2 3">
    <name type="scientific">Aduncisulcus paluster</name>
    <dbReference type="NCBI Taxonomy" id="2918883"/>
    <lineage>
        <taxon>Eukaryota</taxon>
        <taxon>Metamonada</taxon>
        <taxon>Carpediemonas-like organisms</taxon>
        <taxon>Aduncisulcus</taxon>
    </lineage>
</organism>
<name>A0ABQ5KAM6_9EUKA</name>
<dbReference type="PANTHER" id="PTHR33064:SF37">
    <property type="entry name" value="RIBONUCLEASE H"/>
    <property type="match status" value="1"/>
</dbReference>
<dbReference type="Gene3D" id="3.30.70.270">
    <property type="match status" value="1"/>
</dbReference>
<dbReference type="InterPro" id="IPR043128">
    <property type="entry name" value="Rev_trsase/Diguanyl_cyclase"/>
</dbReference>
<evidence type="ECO:0000313" key="2">
    <source>
        <dbReference type="EMBL" id="GKT29606.1"/>
    </source>
</evidence>
<dbReference type="GO" id="GO:0003964">
    <property type="term" value="F:RNA-directed DNA polymerase activity"/>
    <property type="evidence" value="ECO:0007669"/>
    <property type="project" value="UniProtKB-KW"/>
</dbReference>
<sequence length="167" mass="18836">MEDTLDFLAGSRIFCTLDLSQVFHQVPLEPSSQPLTAFCTDRGIYEYTKMPFGLINAPAHFQWTMNRILAGLIGTRCVVYIDDVLVFGKEISDVLENLSAVLERFAQYGLILNKEKCLLGVRQCEFIGFDISEKGRKIAESKLKDLLALPPPRSKKDVRSFLGLVNF</sequence>
<dbReference type="InterPro" id="IPR000477">
    <property type="entry name" value="RT_dom"/>
</dbReference>
<dbReference type="PROSITE" id="PS50878">
    <property type="entry name" value="RT_POL"/>
    <property type="match status" value="1"/>
</dbReference>
<dbReference type="CDD" id="cd01647">
    <property type="entry name" value="RT_LTR"/>
    <property type="match status" value="1"/>
</dbReference>
<dbReference type="Gene3D" id="3.10.10.10">
    <property type="entry name" value="HIV Type 1 Reverse Transcriptase, subunit A, domain 1"/>
    <property type="match status" value="1"/>
</dbReference>
<dbReference type="SUPFAM" id="SSF56672">
    <property type="entry name" value="DNA/RNA polymerases"/>
    <property type="match status" value="1"/>
</dbReference>
<comment type="caution">
    <text evidence="2">The sequence shown here is derived from an EMBL/GenBank/DDBJ whole genome shotgun (WGS) entry which is preliminary data.</text>
</comment>
<dbReference type="Proteomes" id="UP001057375">
    <property type="component" value="Unassembled WGS sequence"/>
</dbReference>
<reference evidence="2" key="1">
    <citation type="submission" date="2022-03" db="EMBL/GenBank/DDBJ databases">
        <title>Draft genome sequence of Aduncisulcus paluster, a free-living microaerophilic Fornicata.</title>
        <authorList>
            <person name="Yuyama I."/>
            <person name="Kume K."/>
            <person name="Tamura T."/>
            <person name="Inagaki Y."/>
            <person name="Hashimoto T."/>
        </authorList>
    </citation>
    <scope>NUCLEOTIDE SEQUENCE</scope>
    <source>
        <strain evidence="2">NY0171</strain>
    </source>
</reference>
<keyword evidence="2" id="KW-0695">RNA-directed DNA polymerase</keyword>